<dbReference type="RefSeq" id="WP_270023025.1">
    <property type="nucleotide sequence ID" value="NZ_JAPDDP010000001.1"/>
</dbReference>
<evidence type="ECO:0000256" key="2">
    <source>
        <dbReference type="SAM" id="SignalP"/>
    </source>
</evidence>
<gene>
    <name evidence="3" type="ORF">OJ997_00555</name>
</gene>
<proteinExistence type="predicted"/>
<feature type="signal peptide" evidence="2">
    <location>
        <begin position="1"/>
        <end position="26"/>
    </location>
</feature>
<keyword evidence="4" id="KW-1185">Reference proteome</keyword>
<accession>A0A9X3N386</accession>
<dbReference type="Proteomes" id="UP001147653">
    <property type="component" value="Unassembled WGS sequence"/>
</dbReference>
<evidence type="ECO:0000313" key="3">
    <source>
        <dbReference type="EMBL" id="MDA0178769.1"/>
    </source>
</evidence>
<dbReference type="EMBL" id="JAPDDP010000001">
    <property type="protein sequence ID" value="MDA0178769.1"/>
    <property type="molecule type" value="Genomic_DNA"/>
</dbReference>
<evidence type="ECO:0000313" key="4">
    <source>
        <dbReference type="Proteomes" id="UP001147653"/>
    </source>
</evidence>
<sequence length="62" mass="6334">MSRTAKSLLTLVTAMTLAGATSPAFADDDPPPPPTPLCHDAEGTPIFDQAVCDALGRQASGH</sequence>
<feature type="chain" id="PRO_5040999184" evidence="2">
    <location>
        <begin position="27"/>
        <end position="62"/>
    </location>
</feature>
<name>A0A9X3N386_9ACTN</name>
<dbReference type="AlphaFoldDB" id="A0A9X3N386"/>
<feature type="region of interest" description="Disordered" evidence="1">
    <location>
        <begin position="21"/>
        <end position="42"/>
    </location>
</feature>
<evidence type="ECO:0000256" key="1">
    <source>
        <dbReference type="SAM" id="MobiDB-lite"/>
    </source>
</evidence>
<reference evidence="3" key="1">
    <citation type="submission" date="2022-10" db="EMBL/GenBank/DDBJ databases">
        <title>The WGS of Solirubrobacter phytolaccae KCTC 29190.</title>
        <authorList>
            <person name="Jiang Z."/>
        </authorList>
    </citation>
    <scope>NUCLEOTIDE SEQUENCE</scope>
    <source>
        <strain evidence="3">KCTC 29190</strain>
    </source>
</reference>
<organism evidence="3 4">
    <name type="scientific">Solirubrobacter phytolaccae</name>
    <dbReference type="NCBI Taxonomy" id="1404360"/>
    <lineage>
        <taxon>Bacteria</taxon>
        <taxon>Bacillati</taxon>
        <taxon>Actinomycetota</taxon>
        <taxon>Thermoleophilia</taxon>
        <taxon>Solirubrobacterales</taxon>
        <taxon>Solirubrobacteraceae</taxon>
        <taxon>Solirubrobacter</taxon>
    </lineage>
</organism>
<protein>
    <submittedName>
        <fullName evidence="3">Uncharacterized protein</fullName>
    </submittedName>
</protein>
<comment type="caution">
    <text evidence="3">The sequence shown here is derived from an EMBL/GenBank/DDBJ whole genome shotgun (WGS) entry which is preliminary data.</text>
</comment>
<keyword evidence="2" id="KW-0732">Signal</keyword>